<dbReference type="Proteomes" id="UP000249661">
    <property type="component" value="Unassembled WGS sequence"/>
</dbReference>
<gene>
    <name evidence="1" type="ORF">BO66DRAFT_159187</name>
</gene>
<sequence>MGKSGNSRRRWIEGAGEAKNTFMNRWKKRKGKEKRGREREQLPALAVGSRDEEAAAAAAAAQRPHQNTNTAQSHPLHHGIERFARQAGRQAGKHLQHSISQNVSLPQPLRLSSALRLYPFPLPTVSSTSPPISYPRSFATPPIGATLASA</sequence>
<dbReference type="EMBL" id="KZ824976">
    <property type="protein sequence ID" value="RAH67157.1"/>
    <property type="molecule type" value="Genomic_DNA"/>
</dbReference>
<evidence type="ECO:0000313" key="1">
    <source>
        <dbReference type="EMBL" id="RAH67157.1"/>
    </source>
</evidence>
<organism evidence="1 2">
    <name type="scientific">Aspergillus aculeatinus CBS 121060</name>
    <dbReference type="NCBI Taxonomy" id="1448322"/>
    <lineage>
        <taxon>Eukaryota</taxon>
        <taxon>Fungi</taxon>
        <taxon>Dikarya</taxon>
        <taxon>Ascomycota</taxon>
        <taxon>Pezizomycotina</taxon>
        <taxon>Eurotiomycetes</taxon>
        <taxon>Eurotiomycetidae</taxon>
        <taxon>Eurotiales</taxon>
        <taxon>Aspergillaceae</taxon>
        <taxon>Aspergillus</taxon>
        <taxon>Aspergillus subgen. Circumdati</taxon>
    </lineage>
</organism>
<protein>
    <submittedName>
        <fullName evidence="1">Uncharacterized protein</fullName>
    </submittedName>
</protein>
<accession>A0ACD1H088</accession>
<evidence type="ECO:0000313" key="2">
    <source>
        <dbReference type="Proteomes" id="UP000249661"/>
    </source>
</evidence>
<name>A0ACD1H088_9EURO</name>
<proteinExistence type="predicted"/>
<reference evidence="1" key="1">
    <citation type="submission" date="2018-02" db="EMBL/GenBank/DDBJ databases">
        <title>The genomes of Aspergillus section Nigri reveals drivers in fungal speciation.</title>
        <authorList>
            <consortium name="DOE Joint Genome Institute"/>
            <person name="Vesth T.C."/>
            <person name="Nybo J."/>
            <person name="Theobald S."/>
            <person name="Brandl J."/>
            <person name="Frisvad J.C."/>
            <person name="Nielsen K.F."/>
            <person name="Lyhne E.K."/>
            <person name="Kogle M.E."/>
            <person name="Kuo A."/>
            <person name="Riley R."/>
            <person name="Clum A."/>
            <person name="Nolan M."/>
            <person name="Lipzen A."/>
            <person name="Salamov A."/>
            <person name="Henrissat B."/>
            <person name="Wiebenga A."/>
            <person name="De vries R.P."/>
            <person name="Grigoriev I.V."/>
            <person name="Mortensen U.H."/>
            <person name="Andersen M.R."/>
            <person name="Baker S.E."/>
        </authorList>
    </citation>
    <scope>NUCLEOTIDE SEQUENCE</scope>
    <source>
        <strain evidence="1">CBS 121060</strain>
    </source>
</reference>
<keyword evidence="2" id="KW-1185">Reference proteome</keyword>